<keyword evidence="3" id="KW-1185">Reference proteome</keyword>
<gene>
    <name evidence="2" type="ORF">C4B60_09700</name>
</gene>
<evidence type="ECO:0000313" key="2">
    <source>
        <dbReference type="EMBL" id="PPA71040.1"/>
    </source>
</evidence>
<dbReference type="RefSeq" id="WP_104057789.1">
    <property type="nucleotide sequence ID" value="NZ_PREZ01000003.1"/>
</dbReference>
<dbReference type="Pfam" id="PF07883">
    <property type="entry name" value="Cupin_2"/>
    <property type="match status" value="1"/>
</dbReference>
<protein>
    <submittedName>
        <fullName evidence="2">Cupin</fullName>
    </submittedName>
</protein>
<dbReference type="InterPro" id="IPR011051">
    <property type="entry name" value="RmlC_Cupin_sf"/>
</dbReference>
<evidence type="ECO:0000313" key="3">
    <source>
        <dbReference type="Proteomes" id="UP000239047"/>
    </source>
</evidence>
<dbReference type="AlphaFoldDB" id="A0A2S5GDF8"/>
<accession>A0A2S5GDF8</accession>
<proteinExistence type="predicted"/>
<dbReference type="Gene3D" id="2.60.120.10">
    <property type="entry name" value="Jelly Rolls"/>
    <property type="match status" value="1"/>
</dbReference>
<dbReference type="InterPro" id="IPR014710">
    <property type="entry name" value="RmlC-like_jellyroll"/>
</dbReference>
<dbReference type="SUPFAM" id="SSF51182">
    <property type="entry name" value="RmlC-like cupins"/>
    <property type="match status" value="1"/>
</dbReference>
<feature type="domain" description="Cupin type-2" evidence="1">
    <location>
        <begin position="38"/>
        <end position="96"/>
    </location>
</feature>
<organism evidence="2 3">
    <name type="scientific">Jeotgalibacillus proteolyticus</name>
    <dbReference type="NCBI Taxonomy" id="2082395"/>
    <lineage>
        <taxon>Bacteria</taxon>
        <taxon>Bacillati</taxon>
        <taxon>Bacillota</taxon>
        <taxon>Bacilli</taxon>
        <taxon>Bacillales</taxon>
        <taxon>Caryophanaceae</taxon>
        <taxon>Jeotgalibacillus</taxon>
    </lineage>
</organism>
<reference evidence="2 3" key="1">
    <citation type="submission" date="2018-02" db="EMBL/GenBank/DDBJ databases">
        <title>Jeotgalibacillus proteolyticum sp. nov. a protease producing bacterium isolated from ocean sediments of Laizhou Bay.</title>
        <authorList>
            <person name="Li Y."/>
        </authorList>
    </citation>
    <scope>NUCLEOTIDE SEQUENCE [LARGE SCALE GENOMIC DNA]</scope>
    <source>
        <strain evidence="2 3">22-7</strain>
    </source>
</reference>
<dbReference type="OrthoDB" id="3782397at2"/>
<name>A0A2S5GDF8_9BACL</name>
<evidence type="ECO:0000259" key="1">
    <source>
        <dbReference type="Pfam" id="PF07883"/>
    </source>
</evidence>
<dbReference type="InterPro" id="IPR013096">
    <property type="entry name" value="Cupin_2"/>
</dbReference>
<sequence length="117" mass="12899">MQFFRFDSESGKQVTHFGSDFVMSRILKTESAVQISCMHLDAGGVIGYHQAAVPQLMLVVSGNGKVKGKEDQYINAEAGDAVFWEKDEWHETITDDGLTAIVIEGPELSPSIIIERP</sequence>
<dbReference type="Proteomes" id="UP000239047">
    <property type="component" value="Unassembled WGS sequence"/>
</dbReference>
<comment type="caution">
    <text evidence="2">The sequence shown here is derived from an EMBL/GenBank/DDBJ whole genome shotgun (WGS) entry which is preliminary data.</text>
</comment>
<dbReference type="EMBL" id="PREZ01000003">
    <property type="protein sequence ID" value="PPA71040.1"/>
    <property type="molecule type" value="Genomic_DNA"/>
</dbReference>